<reference evidence="1 2" key="1">
    <citation type="journal article" date="2020" name="Microorganisms">
        <title>Osmotic Adaptation and Compatible Solute Biosynthesis of Phototrophic Bacteria as Revealed from Genome Analyses.</title>
        <authorList>
            <person name="Imhoff J.F."/>
            <person name="Rahn T."/>
            <person name="Kunzel S."/>
            <person name="Keller A."/>
            <person name="Neulinger S.C."/>
        </authorList>
    </citation>
    <scope>NUCLEOTIDE SEQUENCE [LARGE SCALE GENOMIC DNA]</scope>
    <source>
        <strain evidence="1 2">DSM 15382</strain>
    </source>
</reference>
<dbReference type="EMBL" id="NRSG01000251">
    <property type="protein sequence ID" value="MBK1661099.1"/>
    <property type="molecule type" value="Genomic_DNA"/>
</dbReference>
<accession>A0ABS1D5D9</accession>
<organism evidence="1 2">
    <name type="scientific">Paracraurococcus ruber</name>
    <dbReference type="NCBI Taxonomy" id="77675"/>
    <lineage>
        <taxon>Bacteria</taxon>
        <taxon>Pseudomonadati</taxon>
        <taxon>Pseudomonadota</taxon>
        <taxon>Alphaproteobacteria</taxon>
        <taxon>Acetobacterales</taxon>
        <taxon>Roseomonadaceae</taxon>
        <taxon>Paracraurococcus</taxon>
    </lineage>
</organism>
<evidence type="ECO:0000313" key="1">
    <source>
        <dbReference type="EMBL" id="MBK1661099.1"/>
    </source>
</evidence>
<comment type="caution">
    <text evidence="1">The sequence shown here is derived from an EMBL/GenBank/DDBJ whole genome shotgun (WGS) entry which is preliminary data.</text>
</comment>
<keyword evidence="2" id="KW-1185">Reference proteome</keyword>
<name>A0ABS1D5D9_9PROT</name>
<gene>
    <name evidence="1" type="ORF">CKO45_23050</name>
</gene>
<evidence type="ECO:0008006" key="3">
    <source>
        <dbReference type="Google" id="ProtNLM"/>
    </source>
</evidence>
<dbReference type="Proteomes" id="UP000697995">
    <property type="component" value="Unassembled WGS sequence"/>
</dbReference>
<dbReference type="RefSeq" id="WP_133222491.1">
    <property type="nucleotide sequence ID" value="NZ_NRSG01000251.1"/>
</dbReference>
<protein>
    <recommendedName>
        <fullName evidence="3">SPOR domain-containing protein</fullName>
    </recommendedName>
</protein>
<sequence>MATEWPIKRLDRPDKRAWLVILARSDGLFRFEVEAEMEDAGYAYAGIAEASGLYASAGDAEREARRIVPWLRDPPAKAASV</sequence>
<evidence type="ECO:0000313" key="2">
    <source>
        <dbReference type="Proteomes" id="UP000697995"/>
    </source>
</evidence>
<proteinExistence type="predicted"/>